<dbReference type="EMBL" id="JAQOWY010000205">
    <property type="protein sequence ID" value="KAK1847336.1"/>
    <property type="molecule type" value="Genomic_DNA"/>
</dbReference>
<feature type="domain" description="FAD-binding" evidence="8">
    <location>
        <begin position="550"/>
        <end position="589"/>
    </location>
</feature>
<dbReference type="InterPro" id="IPR036188">
    <property type="entry name" value="FAD/NAD-bd_sf"/>
</dbReference>
<dbReference type="GO" id="GO:0004497">
    <property type="term" value="F:monooxygenase activity"/>
    <property type="evidence" value="ECO:0007669"/>
    <property type="project" value="UniProtKB-KW"/>
</dbReference>
<dbReference type="GO" id="GO:0071949">
    <property type="term" value="F:FAD binding"/>
    <property type="evidence" value="ECO:0007669"/>
    <property type="project" value="InterPro"/>
</dbReference>
<dbReference type="Pfam" id="PF01494">
    <property type="entry name" value="FAD_binding_3"/>
    <property type="match status" value="2"/>
</dbReference>
<evidence type="ECO:0000256" key="4">
    <source>
        <dbReference type="ARBA" id="ARBA00022827"/>
    </source>
</evidence>
<protein>
    <submittedName>
        <fullName evidence="9">FAD binding domain-containing protein</fullName>
    </submittedName>
</protein>
<evidence type="ECO:0000256" key="6">
    <source>
        <dbReference type="ARBA" id="ARBA00023033"/>
    </source>
</evidence>
<dbReference type="InterPro" id="IPR021858">
    <property type="entry name" value="Fun_TF"/>
</dbReference>
<keyword evidence="10" id="KW-1185">Reference proteome</keyword>
<evidence type="ECO:0000256" key="3">
    <source>
        <dbReference type="ARBA" id="ARBA00022630"/>
    </source>
</evidence>
<organism evidence="9 10">
    <name type="scientific">Colletotrichum chrysophilum</name>
    <dbReference type="NCBI Taxonomy" id="1836956"/>
    <lineage>
        <taxon>Eukaryota</taxon>
        <taxon>Fungi</taxon>
        <taxon>Dikarya</taxon>
        <taxon>Ascomycota</taxon>
        <taxon>Pezizomycotina</taxon>
        <taxon>Sordariomycetes</taxon>
        <taxon>Hypocreomycetidae</taxon>
        <taxon>Glomerellales</taxon>
        <taxon>Glomerellaceae</taxon>
        <taxon>Colletotrichum</taxon>
        <taxon>Colletotrichum gloeosporioides species complex</taxon>
    </lineage>
</organism>
<dbReference type="SUPFAM" id="SSF51905">
    <property type="entry name" value="FAD/NAD(P)-binding domain"/>
    <property type="match status" value="1"/>
</dbReference>
<comment type="caution">
    <text evidence="9">The sequence shown here is derived from an EMBL/GenBank/DDBJ whole genome shotgun (WGS) entry which is preliminary data.</text>
</comment>
<evidence type="ECO:0000256" key="2">
    <source>
        <dbReference type="ARBA" id="ARBA00007992"/>
    </source>
</evidence>
<dbReference type="InterPro" id="IPR002938">
    <property type="entry name" value="FAD-bd"/>
</dbReference>
<comment type="cofactor">
    <cofactor evidence="1">
        <name>FAD</name>
        <dbReference type="ChEBI" id="CHEBI:57692"/>
    </cofactor>
</comment>
<dbReference type="Gene3D" id="3.50.50.60">
    <property type="entry name" value="FAD/NAD(P)-binding domain"/>
    <property type="match status" value="1"/>
</dbReference>
<name>A0AAD9EJR2_9PEZI</name>
<sequence>MKPRIVHEPLICLPTTDAVDMRLLWFYTSSTCKSLSYVDDTQRPINDMLQTVLVEHAFEAPFLMNSILELASLHMQSLGQATEPTRALVYQARSVEGYRRAIDAAQPSTYGALLANSVLRPILSTQSFGEVSSNHLHILDWMLLWRGVESIINITSASSIKTTGMAPLFSRPPMDLIASTAAIPKDLLLMISFIDRGDPDFTDLQAYQNGLRALGCLFDSLGRGIDSVMLLRIITWGTGAGRNMDHLRTTAIIVGGGPVGLTAALALTRASIDFILLERRKEVVVEEGSDMTILPMTMRVIDQMNLSDPLSRIWNPVSGISRIDHNGRGIGEFRVFQYLRKSTGHYPYVLSRKNLLNTLYEALPEDAQSRIFTSKTITGIHNSQDSVTVSCTDGTKYSGSFIIGADGAYSAVRTQMRNLALDSGVLSVNEVNPFTTTYQALWIRFPTERLPSCKPGSATETHGSGIATQLFVGEKTATAGIYRKLPRPTRTSTRYSEEDETALVEEYGHLPLLERTGSDTPVCLKDAYEARLGSGLVDLEEGVLQHWSWNGRIVLVGDAAHKFTPSTGSGVNFGMIDTVVLVNHLHTLSKAHREGGSAWDARSLSQAFARYQQERYEDVKAGCQQSSGATAMATWANVGLMLLDQYLLPTRFMQWFIGMRIAMQARSKEVVGFRF</sequence>
<comment type="similarity">
    <text evidence="2">Belongs to the paxM FAD-dependent monooxygenase family.</text>
</comment>
<accession>A0AAD9EJR2</accession>
<keyword evidence="6" id="KW-0503">Monooxygenase</keyword>
<keyword evidence="4" id="KW-0274">FAD</keyword>
<evidence type="ECO:0000256" key="5">
    <source>
        <dbReference type="ARBA" id="ARBA00023002"/>
    </source>
</evidence>
<keyword evidence="5" id="KW-0560">Oxidoreductase</keyword>
<dbReference type="PANTHER" id="PTHR47356">
    <property type="entry name" value="FAD-DEPENDENT MONOOXYGENASE ASQG-RELATED"/>
    <property type="match status" value="1"/>
</dbReference>
<dbReference type="Proteomes" id="UP001243330">
    <property type="component" value="Unassembled WGS sequence"/>
</dbReference>
<keyword evidence="7" id="KW-0539">Nucleus</keyword>
<reference evidence="9" key="1">
    <citation type="submission" date="2023-01" db="EMBL/GenBank/DDBJ databases">
        <title>Colletotrichum chrysophilum M932 genome sequence.</title>
        <authorList>
            <person name="Baroncelli R."/>
        </authorList>
    </citation>
    <scope>NUCLEOTIDE SEQUENCE</scope>
    <source>
        <strain evidence="9">M932</strain>
    </source>
</reference>
<dbReference type="Pfam" id="PF11951">
    <property type="entry name" value="Fungal_trans_2"/>
    <property type="match status" value="1"/>
</dbReference>
<evidence type="ECO:0000256" key="7">
    <source>
        <dbReference type="ARBA" id="ARBA00023242"/>
    </source>
</evidence>
<dbReference type="PANTHER" id="PTHR47356:SF2">
    <property type="entry name" value="FAD-BINDING DOMAIN-CONTAINING PROTEIN-RELATED"/>
    <property type="match status" value="1"/>
</dbReference>
<dbReference type="InterPro" id="IPR050562">
    <property type="entry name" value="FAD_mOase_fung"/>
</dbReference>
<gene>
    <name evidence="9" type="ORF">CCHR01_10005</name>
</gene>
<evidence type="ECO:0000256" key="1">
    <source>
        <dbReference type="ARBA" id="ARBA00001974"/>
    </source>
</evidence>
<feature type="domain" description="FAD-binding" evidence="8">
    <location>
        <begin position="249"/>
        <end position="417"/>
    </location>
</feature>
<proteinExistence type="inferred from homology"/>
<evidence type="ECO:0000259" key="8">
    <source>
        <dbReference type="Pfam" id="PF01494"/>
    </source>
</evidence>
<keyword evidence="3" id="KW-0285">Flavoprotein</keyword>
<evidence type="ECO:0000313" key="10">
    <source>
        <dbReference type="Proteomes" id="UP001243330"/>
    </source>
</evidence>
<dbReference type="PRINTS" id="PR00420">
    <property type="entry name" value="RNGMNOXGNASE"/>
</dbReference>
<evidence type="ECO:0000313" key="9">
    <source>
        <dbReference type="EMBL" id="KAK1847336.1"/>
    </source>
</evidence>
<dbReference type="AlphaFoldDB" id="A0AAD9EJR2"/>